<protein>
    <submittedName>
        <fullName evidence="1">Uncharacterized protein</fullName>
    </submittedName>
</protein>
<sequence>MVMAEPVAPDVGVIGDGEQHLFGNQRRRPYCMGLGNLCRDDHHQFFGVQTVADQSRQITGADHNGRVDAAGFEVDGVDARVDVHQHAGVCLVEI</sequence>
<name>A0A699WPR4_TANCI</name>
<feature type="non-terminal residue" evidence="1">
    <location>
        <position position="94"/>
    </location>
</feature>
<comment type="caution">
    <text evidence="1">The sequence shown here is derived from an EMBL/GenBank/DDBJ whole genome shotgun (WGS) entry which is preliminary data.</text>
</comment>
<gene>
    <name evidence="1" type="ORF">Tci_921564</name>
</gene>
<organism evidence="1">
    <name type="scientific">Tanacetum cinerariifolium</name>
    <name type="common">Dalmatian daisy</name>
    <name type="synonym">Chrysanthemum cinerariifolium</name>
    <dbReference type="NCBI Taxonomy" id="118510"/>
    <lineage>
        <taxon>Eukaryota</taxon>
        <taxon>Viridiplantae</taxon>
        <taxon>Streptophyta</taxon>
        <taxon>Embryophyta</taxon>
        <taxon>Tracheophyta</taxon>
        <taxon>Spermatophyta</taxon>
        <taxon>Magnoliopsida</taxon>
        <taxon>eudicotyledons</taxon>
        <taxon>Gunneridae</taxon>
        <taxon>Pentapetalae</taxon>
        <taxon>asterids</taxon>
        <taxon>campanulids</taxon>
        <taxon>Asterales</taxon>
        <taxon>Asteraceae</taxon>
        <taxon>Asteroideae</taxon>
        <taxon>Anthemideae</taxon>
        <taxon>Anthemidinae</taxon>
        <taxon>Tanacetum</taxon>
    </lineage>
</organism>
<reference evidence="1" key="1">
    <citation type="journal article" date="2019" name="Sci. Rep.">
        <title>Draft genome of Tanacetum cinerariifolium, the natural source of mosquito coil.</title>
        <authorList>
            <person name="Yamashiro T."/>
            <person name="Shiraishi A."/>
            <person name="Satake H."/>
            <person name="Nakayama K."/>
        </authorList>
    </citation>
    <scope>NUCLEOTIDE SEQUENCE</scope>
</reference>
<dbReference type="AlphaFoldDB" id="A0A699WPR4"/>
<evidence type="ECO:0000313" key="1">
    <source>
        <dbReference type="EMBL" id="GFD49595.1"/>
    </source>
</evidence>
<dbReference type="EMBL" id="BKCJ011744301">
    <property type="protein sequence ID" value="GFD49595.1"/>
    <property type="molecule type" value="Genomic_DNA"/>
</dbReference>
<proteinExistence type="predicted"/>
<accession>A0A699WPR4</accession>